<evidence type="ECO:0000256" key="9">
    <source>
        <dbReference type="ARBA" id="ARBA00022679"/>
    </source>
</evidence>
<dbReference type="Gene3D" id="3.30.450.20">
    <property type="entry name" value="PAS domain"/>
    <property type="match status" value="2"/>
</dbReference>
<evidence type="ECO:0000256" key="15">
    <source>
        <dbReference type="ARBA" id="ARBA00023026"/>
    </source>
</evidence>
<gene>
    <name evidence="19" type="ORF">SAMN05428963_12017</name>
</gene>
<dbReference type="GO" id="GO:0005524">
    <property type="term" value="F:ATP binding"/>
    <property type="evidence" value="ECO:0007669"/>
    <property type="project" value="UniProtKB-KW"/>
</dbReference>
<keyword evidence="20" id="KW-1185">Reference proteome</keyword>
<dbReference type="InterPro" id="IPR000700">
    <property type="entry name" value="PAS-assoc_C"/>
</dbReference>
<keyword evidence="16" id="KW-0675">Receptor</keyword>
<dbReference type="PROSITE" id="PS50113">
    <property type="entry name" value="PAC"/>
    <property type="match status" value="2"/>
</dbReference>
<dbReference type="Gene3D" id="3.30.565.10">
    <property type="entry name" value="Histidine kinase-like ATPase, C-terminal domain"/>
    <property type="match status" value="1"/>
</dbReference>
<keyword evidence="13" id="KW-0067">ATP-binding</keyword>
<dbReference type="GO" id="GO:0009881">
    <property type="term" value="F:photoreceptor activity"/>
    <property type="evidence" value="ECO:0007669"/>
    <property type="project" value="UniProtKB-KW"/>
</dbReference>
<dbReference type="Pfam" id="PF08447">
    <property type="entry name" value="PAS_3"/>
    <property type="match status" value="2"/>
</dbReference>
<dbReference type="Gene3D" id="2.10.70.100">
    <property type="match status" value="1"/>
</dbReference>
<evidence type="ECO:0000259" key="17">
    <source>
        <dbReference type="PROSITE" id="PS50112"/>
    </source>
</evidence>
<dbReference type="Pfam" id="PF07536">
    <property type="entry name" value="HWE_HK"/>
    <property type="match status" value="1"/>
</dbReference>
<evidence type="ECO:0000256" key="12">
    <source>
        <dbReference type="ARBA" id="ARBA00022777"/>
    </source>
</evidence>
<dbReference type="STRING" id="1365950.SAMN05428963_12017"/>
<keyword evidence="7" id="KW-0285">Flavoprotein</keyword>
<dbReference type="PROSITE" id="PS50112">
    <property type="entry name" value="PAS"/>
    <property type="match status" value="1"/>
</dbReference>
<evidence type="ECO:0000256" key="1">
    <source>
        <dbReference type="ARBA" id="ARBA00000085"/>
    </source>
</evidence>
<evidence type="ECO:0000256" key="11">
    <source>
        <dbReference type="ARBA" id="ARBA00022741"/>
    </source>
</evidence>
<keyword evidence="9" id="KW-0808">Transferase</keyword>
<evidence type="ECO:0000256" key="8">
    <source>
        <dbReference type="ARBA" id="ARBA00022643"/>
    </source>
</evidence>
<dbReference type="InterPro" id="IPR036890">
    <property type="entry name" value="HATPase_C_sf"/>
</dbReference>
<proteinExistence type="predicted"/>
<evidence type="ECO:0000256" key="16">
    <source>
        <dbReference type="ARBA" id="ARBA00023170"/>
    </source>
</evidence>
<evidence type="ECO:0000256" key="7">
    <source>
        <dbReference type="ARBA" id="ARBA00022630"/>
    </source>
</evidence>
<evidence type="ECO:0000313" key="19">
    <source>
        <dbReference type="EMBL" id="SKA35989.1"/>
    </source>
</evidence>
<keyword evidence="6" id="KW-0716">Sensory transduction</keyword>
<dbReference type="SUPFAM" id="SSF55785">
    <property type="entry name" value="PYP-like sensor domain (PAS domain)"/>
    <property type="match status" value="2"/>
</dbReference>
<dbReference type="InterPro" id="IPR000014">
    <property type="entry name" value="PAS"/>
</dbReference>
<dbReference type="InterPro" id="IPR001610">
    <property type="entry name" value="PAC"/>
</dbReference>
<organism evidence="19 20">
    <name type="scientific">Consotaella salsifontis</name>
    <dbReference type="NCBI Taxonomy" id="1365950"/>
    <lineage>
        <taxon>Bacteria</taxon>
        <taxon>Pseudomonadati</taxon>
        <taxon>Pseudomonadota</taxon>
        <taxon>Alphaproteobacteria</taxon>
        <taxon>Hyphomicrobiales</taxon>
        <taxon>Aurantimonadaceae</taxon>
        <taxon>Consotaella</taxon>
    </lineage>
</organism>
<dbReference type="EMBL" id="FUXL01000020">
    <property type="protein sequence ID" value="SKA35989.1"/>
    <property type="molecule type" value="Genomic_DNA"/>
</dbReference>
<reference evidence="19 20" key="1">
    <citation type="submission" date="2017-02" db="EMBL/GenBank/DDBJ databases">
        <authorList>
            <person name="Peterson S.W."/>
        </authorList>
    </citation>
    <scope>NUCLEOTIDE SEQUENCE [LARGE SCALE GENOMIC DNA]</scope>
    <source>
        <strain evidence="19 20">USBA 369</strain>
    </source>
</reference>
<keyword evidence="14" id="KW-0157">Chromophore</keyword>
<feature type="domain" description="PAC" evidence="18">
    <location>
        <begin position="265"/>
        <end position="317"/>
    </location>
</feature>
<dbReference type="GO" id="GO:0004673">
    <property type="term" value="F:protein histidine kinase activity"/>
    <property type="evidence" value="ECO:0007669"/>
    <property type="project" value="UniProtKB-EC"/>
</dbReference>
<comment type="catalytic activity">
    <reaction evidence="1">
        <text>ATP + protein L-histidine = ADP + protein N-phospho-L-histidine.</text>
        <dbReference type="EC" id="2.7.13.3"/>
    </reaction>
</comment>
<keyword evidence="5" id="KW-0597">Phosphoprotein</keyword>
<feature type="domain" description="PAC" evidence="18">
    <location>
        <begin position="138"/>
        <end position="190"/>
    </location>
</feature>
<dbReference type="FunFam" id="3.30.450.20:FF:000099">
    <property type="entry name" value="Sensory box sensor histidine kinase"/>
    <property type="match status" value="1"/>
</dbReference>
<dbReference type="InterPro" id="IPR035965">
    <property type="entry name" value="PAS-like_dom_sf"/>
</dbReference>
<evidence type="ECO:0000256" key="13">
    <source>
        <dbReference type="ARBA" id="ARBA00022840"/>
    </source>
</evidence>
<evidence type="ECO:0000256" key="4">
    <source>
        <dbReference type="ARBA" id="ARBA00022543"/>
    </source>
</evidence>
<evidence type="ECO:0000256" key="14">
    <source>
        <dbReference type="ARBA" id="ARBA00022991"/>
    </source>
</evidence>
<dbReference type="SMART" id="SM00086">
    <property type="entry name" value="PAC"/>
    <property type="match status" value="2"/>
</dbReference>
<dbReference type="InterPro" id="IPR011102">
    <property type="entry name" value="Sig_transdc_His_kinase_HWE"/>
</dbReference>
<dbReference type="AlphaFoldDB" id="A0A1T4T6P3"/>
<feature type="domain" description="PAS" evidence="17">
    <location>
        <begin position="191"/>
        <end position="262"/>
    </location>
</feature>
<evidence type="ECO:0000259" key="18">
    <source>
        <dbReference type="PROSITE" id="PS50113"/>
    </source>
</evidence>
<keyword evidence="4" id="KW-0600">Photoreceptor protein</keyword>
<sequence length="515" mass="56965">MRLDGALIALDADARASLSRRDLSSEAVAIGERLSERSEGAAANGARASDESCHKAIGDAALRESESRFRHLADAMPQLVWTALGDGTVDYYNCRFQEYSGIDQLPDGSFIWAPVVHPDDLEKTVAAWSTAVTTGEEYFCEHRVQRGDGSWRWHVSRAVPQKGEDGAVVRWFGTATDIHPVKMAEDELRQEQEQLRIALDVAKLGNWSWDQRSRLLQLSPRSREIFGLSPSCVASWATQRSLILPEDLATVSQAIADPSAEGRELRFECRIRRPSGSQARISVRGLLQRDQSDQLVEGSGIVRDITEDAQVEAQRSLLLHELNHRVKNTLAVVQGISSQTFRGNVDTETARREFERRIAALSRAHDLLTASNWNATNLSEIIADQIGVYHTSDRLDIDGRDMKIRPKIAVSLALALHELFTNATKYGALSNETGRVSVRWSVDQEKRTFVLIWQESRGPVVAPPSKRGFGSRLIERALAGELGGRAEMEFREDGLRCTIAAPASALAPPPLEGEG</sequence>
<evidence type="ECO:0000256" key="6">
    <source>
        <dbReference type="ARBA" id="ARBA00022606"/>
    </source>
</evidence>
<evidence type="ECO:0000256" key="10">
    <source>
        <dbReference type="ARBA" id="ARBA00022737"/>
    </source>
</evidence>
<dbReference type="EC" id="2.7.13.3" evidence="2"/>
<keyword evidence="10" id="KW-0677">Repeat</keyword>
<dbReference type="Proteomes" id="UP000190135">
    <property type="component" value="Unassembled WGS sequence"/>
</dbReference>
<evidence type="ECO:0000256" key="2">
    <source>
        <dbReference type="ARBA" id="ARBA00012438"/>
    </source>
</evidence>
<keyword evidence="12" id="KW-0418">Kinase</keyword>
<protein>
    <recommendedName>
        <fullName evidence="3">Blue-light-activated histidine kinase</fullName>
        <ecNumber evidence="2">2.7.13.3</ecNumber>
    </recommendedName>
</protein>
<name>A0A1T4T6P3_9HYPH</name>
<dbReference type="NCBIfam" id="TIGR00229">
    <property type="entry name" value="sensory_box"/>
    <property type="match status" value="2"/>
</dbReference>
<evidence type="ECO:0000256" key="3">
    <source>
        <dbReference type="ARBA" id="ARBA00021740"/>
    </source>
</evidence>
<keyword evidence="11" id="KW-0547">Nucleotide-binding</keyword>
<dbReference type="PANTHER" id="PTHR41523:SF7">
    <property type="entry name" value="HISTIDINE KINASE"/>
    <property type="match status" value="1"/>
</dbReference>
<dbReference type="PANTHER" id="PTHR41523">
    <property type="entry name" value="TWO-COMPONENT SYSTEM SENSOR PROTEIN"/>
    <property type="match status" value="1"/>
</dbReference>
<dbReference type="SMART" id="SM00911">
    <property type="entry name" value="HWE_HK"/>
    <property type="match status" value="1"/>
</dbReference>
<dbReference type="CDD" id="cd00130">
    <property type="entry name" value="PAS"/>
    <property type="match status" value="2"/>
</dbReference>
<evidence type="ECO:0000256" key="5">
    <source>
        <dbReference type="ARBA" id="ARBA00022553"/>
    </source>
</evidence>
<evidence type="ECO:0000313" key="20">
    <source>
        <dbReference type="Proteomes" id="UP000190135"/>
    </source>
</evidence>
<dbReference type="SMART" id="SM00091">
    <property type="entry name" value="PAS"/>
    <property type="match status" value="2"/>
</dbReference>
<accession>A0A1T4T6P3</accession>
<keyword evidence="15" id="KW-0843">Virulence</keyword>
<dbReference type="InterPro" id="IPR013655">
    <property type="entry name" value="PAS_fold_3"/>
</dbReference>
<keyword evidence="8" id="KW-0288">FMN</keyword>